<keyword evidence="1" id="KW-0732">Signal</keyword>
<feature type="chain" id="PRO_5019018065" description="Outer membrane lipoprotein-sorting protein" evidence="1">
    <location>
        <begin position="23"/>
        <end position="241"/>
    </location>
</feature>
<dbReference type="RefSeq" id="WP_125432365.1">
    <property type="nucleotide sequence ID" value="NZ_RWIS01000011.1"/>
</dbReference>
<protein>
    <recommendedName>
        <fullName evidence="4">Outer membrane lipoprotein-sorting protein</fullName>
    </recommendedName>
</protein>
<dbReference type="OrthoDB" id="878821at2"/>
<dbReference type="AlphaFoldDB" id="A0A428JCE8"/>
<evidence type="ECO:0000256" key="1">
    <source>
        <dbReference type="SAM" id="SignalP"/>
    </source>
</evidence>
<feature type="signal peptide" evidence="1">
    <location>
        <begin position="1"/>
        <end position="22"/>
    </location>
</feature>
<evidence type="ECO:0000313" key="3">
    <source>
        <dbReference type="Proteomes" id="UP000280066"/>
    </source>
</evidence>
<dbReference type="EMBL" id="RWIS01000011">
    <property type="protein sequence ID" value="RSK29797.1"/>
    <property type="molecule type" value="Genomic_DNA"/>
</dbReference>
<name>A0A428JCE8_9BACT</name>
<evidence type="ECO:0008006" key="4">
    <source>
        <dbReference type="Google" id="ProtNLM"/>
    </source>
</evidence>
<accession>A0A428JCE8</accession>
<organism evidence="2 3">
    <name type="scientific">Hymenobacter metallilatus</name>
    <dbReference type="NCBI Taxonomy" id="2493666"/>
    <lineage>
        <taxon>Bacteria</taxon>
        <taxon>Pseudomonadati</taxon>
        <taxon>Bacteroidota</taxon>
        <taxon>Cytophagia</taxon>
        <taxon>Cytophagales</taxon>
        <taxon>Hymenobacteraceae</taxon>
        <taxon>Hymenobacter</taxon>
    </lineage>
</organism>
<proteinExistence type="predicted"/>
<sequence length="241" mass="26733">MPILRFTSTFFLAILTITLAVGQEPVAAGSHQKAAVSAAGALTELRQALGTTATAVPAKGAAAFQQAAFSQLNPGVKQTAAGVHISLDDKRLLVLRNDRAEQEETGVSTYRYRGTDWRNQLIWVTRQLYEETKTLLISEATGKEVEIANEPQLNLTSTLLFAQQNECYMMFEDCYPGFQLWRINKGVLQLIKEARLKNYFVVSGGWIAPKTVRLEIARLQDVLADGKVPAPKRLYFDVTLK</sequence>
<reference evidence="2 3" key="1">
    <citation type="submission" date="2018-12" db="EMBL/GenBank/DDBJ databases">
        <authorList>
            <person name="Feng G."/>
            <person name="Zhu H."/>
        </authorList>
    </citation>
    <scope>NUCLEOTIDE SEQUENCE [LARGE SCALE GENOMIC DNA]</scope>
    <source>
        <strain evidence="2 3">9PBR-2</strain>
    </source>
</reference>
<evidence type="ECO:0000313" key="2">
    <source>
        <dbReference type="EMBL" id="RSK29797.1"/>
    </source>
</evidence>
<keyword evidence="3" id="KW-1185">Reference proteome</keyword>
<dbReference type="Proteomes" id="UP000280066">
    <property type="component" value="Unassembled WGS sequence"/>
</dbReference>
<comment type="caution">
    <text evidence="2">The sequence shown here is derived from an EMBL/GenBank/DDBJ whole genome shotgun (WGS) entry which is preliminary data.</text>
</comment>
<gene>
    <name evidence="2" type="ORF">EI290_15785</name>
</gene>